<organism evidence="3 4">
    <name type="scientific">Candidatus Sungbacteria bacterium RIFCSPHIGHO2_02_FULL_47_11</name>
    <dbReference type="NCBI Taxonomy" id="1802270"/>
    <lineage>
        <taxon>Bacteria</taxon>
        <taxon>Candidatus Sungiibacteriota</taxon>
    </lineage>
</organism>
<evidence type="ECO:0000313" key="3">
    <source>
        <dbReference type="EMBL" id="OGZ98227.1"/>
    </source>
</evidence>
<feature type="transmembrane region" description="Helical" evidence="1">
    <location>
        <begin position="78"/>
        <end position="100"/>
    </location>
</feature>
<name>A0A1G2KFK2_9BACT</name>
<reference evidence="3 4" key="1">
    <citation type="journal article" date="2016" name="Nat. Commun.">
        <title>Thousands of microbial genomes shed light on interconnected biogeochemical processes in an aquifer system.</title>
        <authorList>
            <person name="Anantharaman K."/>
            <person name="Brown C.T."/>
            <person name="Hug L.A."/>
            <person name="Sharon I."/>
            <person name="Castelle C.J."/>
            <person name="Probst A.J."/>
            <person name="Thomas B.C."/>
            <person name="Singh A."/>
            <person name="Wilkins M.J."/>
            <person name="Karaoz U."/>
            <person name="Brodie E.L."/>
            <person name="Williams K.H."/>
            <person name="Hubbard S.S."/>
            <person name="Banfield J.F."/>
        </authorList>
    </citation>
    <scope>NUCLEOTIDE SEQUENCE [LARGE SCALE GENOMIC DNA]</scope>
</reference>
<dbReference type="Gene3D" id="1.10.3730.20">
    <property type="match status" value="1"/>
</dbReference>
<feature type="transmembrane region" description="Helical" evidence="1">
    <location>
        <begin position="47"/>
        <end position="66"/>
    </location>
</feature>
<evidence type="ECO:0000259" key="2">
    <source>
        <dbReference type="Pfam" id="PF00892"/>
    </source>
</evidence>
<sequence length="154" mass="16453">MIAGNIVAVYRHGGGLNLRGVAWIAATIIPLGFGFVAAKIVFTHFPIGFYMALTYFLPALYILPLIRGNRLSALRQEWAVSSWTILLLGFVSVLGSYTFLKAISVAEVSTTAPIVNTSTIFAVLGGIIFLGERAKIPQKIVGVVLAFVGITILG</sequence>
<dbReference type="SUPFAM" id="SSF103481">
    <property type="entry name" value="Multidrug resistance efflux transporter EmrE"/>
    <property type="match status" value="1"/>
</dbReference>
<dbReference type="Pfam" id="PF00892">
    <property type="entry name" value="EamA"/>
    <property type="match status" value="1"/>
</dbReference>
<keyword evidence="1" id="KW-1133">Transmembrane helix</keyword>
<comment type="caution">
    <text evidence="3">The sequence shown here is derived from an EMBL/GenBank/DDBJ whole genome shotgun (WGS) entry which is preliminary data.</text>
</comment>
<dbReference type="STRING" id="1802270.A3C07_01750"/>
<dbReference type="AlphaFoldDB" id="A0A1G2KFK2"/>
<accession>A0A1G2KFK2</accession>
<dbReference type="InterPro" id="IPR037185">
    <property type="entry name" value="EmrE-like"/>
</dbReference>
<dbReference type="Proteomes" id="UP000179023">
    <property type="component" value="Unassembled WGS sequence"/>
</dbReference>
<dbReference type="GO" id="GO:0016020">
    <property type="term" value="C:membrane"/>
    <property type="evidence" value="ECO:0007669"/>
    <property type="project" value="InterPro"/>
</dbReference>
<feature type="transmembrane region" description="Helical" evidence="1">
    <location>
        <begin position="21"/>
        <end position="41"/>
    </location>
</feature>
<feature type="transmembrane region" description="Helical" evidence="1">
    <location>
        <begin position="112"/>
        <end position="130"/>
    </location>
</feature>
<evidence type="ECO:0000313" key="4">
    <source>
        <dbReference type="Proteomes" id="UP000179023"/>
    </source>
</evidence>
<feature type="domain" description="EamA" evidence="2">
    <location>
        <begin position="19"/>
        <end position="153"/>
    </location>
</feature>
<evidence type="ECO:0000256" key="1">
    <source>
        <dbReference type="SAM" id="Phobius"/>
    </source>
</evidence>
<dbReference type="InterPro" id="IPR000620">
    <property type="entry name" value="EamA_dom"/>
</dbReference>
<proteinExistence type="predicted"/>
<keyword evidence="1" id="KW-0812">Transmembrane</keyword>
<dbReference type="EMBL" id="MHQI01000071">
    <property type="protein sequence ID" value="OGZ98227.1"/>
    <property type="molecule type" value="Genomic_DNA"/>
</dbReference>
<protein>
    <recommendedName>
        <fullName evidence="2">EamA domain-containing protein</fullName>
    </recommendedName>
</protein>
<gene>
    <name evidence="3" type="ORF">A3C07_01750</name>
</gene>
<keyword evidence="1" id="KW-0472">Membrane</keyword>